<dbReference type="Gene3D" id="1.10.418.10">
    <property type="entry name" value="Calponin-like domain"/>
    <property type="match status" value="1"/>
</dbReference>
<dbReference type="AlphaFoldDB" id="A0A8C0XMU6"/>
<dbReference type="InterPro" id="IPR036872">
    <property type="entry name" value="CH_dom_sf"/>
</dbReference>
<accession>A0A8C0XMU6</accession>
<dbReference type="FunFam" id="1.20.58.60:FF:000009">
    <property type="entry name" value="dystonin isoform X1"/>
    <property type="match status" value="1"/>
</dbReference>
<dbReference type="GO" id="GO:0005198">
    <property type="term" value="F:structural molecule activity"/>
    <property type="evidence" value="ECO:0007669"/>
    <property type="project" value="TreeGrafter"/>
</dbReference>
<dbReference type="GO" id="GO:0008017">
    <property type="term" value="F:microtubule binding"/>
    <property type="evidence" value="ECO:0007669"/>
    <property type="project" value="TreeGrafter"/>
</dbReference>
<dbReference type="SMART" id="SM00033">
    <property type="entry name" value="CH"/>
    <property type="match status" value="1"/>
</dbReference>
<evidence type="ECO:0000256" key="1">
    <source>
        <dbReference type="ARBA" id="ARBA00009109"/>
    </source>
</evidence>
<dbReference type="GO" id="GO:0005737">
    <property type="term" value="C:cytoplasm"/>
    <property type="evidence" value="ECO:0007669"/>
    <property type="project" value="TreeGrafter"/>
</dbReference>
<proteinExistence type="inferred from homology"/>
<protein>
    <recommendedName>
        <fullName evidence="3">Calponin-homology (CH) domain-containing protein</fullName>
    </recommendedName>
</protein>
<dbReference type="InterPro" id="IPR001715">
    <property type="entry name" value="CH_dom"/>
</dbReference>
<gene>
    <name evidence="4" type="primary">LOC109684452</name>
</gene>
<dbReference type="PROSITE" id="PS50021">
    <property type="entry name" value="CH"/>
    <property type="match status" value="1"/>
</dbReference>
<dbReference type="GO" id="GO:0030056">
    <property type="term" value="C:hemidesmosome"/>
    <property type="evidence" value="ECO:0007669"/>
    <property type="project" value="TreeGrafter"/>
</dbReference>
<dbReference type="InterPro" id="IPR049538">
    <property type="entry name" value="PCN-like_spectrin-like_rpt"/>
</dbReference>
<dbReference type="FunFam" id="1.20.58.60:FF:000027">
    <property type="entry name" value="Microtubule-actin cross-linking factor 1"/>
    <property type="match status" value="1"/>
</dbReference>
<dbReference type="Pfam" id="PF00435">
    <property type="entry name" value="Spectrin"/>
    <property type="match status" value="1"/>
</dbReference>
<dbReference type="InterPro" id="IPR018159">
    <property type="entry name" value="Spectrin/alpha-actinin"/>
</dbReference>
<dbReference type="Pfam" id="PF21019">
    <property type="entry name" value="Spectrin_3"/>
    <property type="match status" value="1"/>
</dbReference>
<dbReference type="Gene3D" id="1.20.58.60">
    <property type="match status" value="4"/>
</dbReference>
<dbReference type="GO" id="GO:0045104">
    <property type="term" value="P:intermediate filament cytoskeleton organization"/>
    <property type="evidence" value="ECO:0007669"/>
    <property type="project" value="InterPro"/>
</dbReference>
<comment type="similarity">
    <text evidence="1">Belongs to the plakin or cytolinker family.</text>
</comment>
<dbReference type="SMART" id="SM00150">
    <property type="entry name" value="SPEC"/>
    <property type="match status" value="2"/>
</dbReference>
<evidence type="ECO:0000313" key="4">
    <source>
        <dbReference type="Ensembl" id="ENSCCNP00000031272.1"/>
    </source>
</evidence>
<sequence length="681" mass="79079">MSAKERLLLWTQQATEGYAGVRCENFTTCWRDGKLFNAIIHKYRPDLIDMNTVAVQSNLANLEHAFYVAEKIGVIRLLDPEDVDVSSPDEKSVITYVSSLYDAFPKVPEGGEGIGANDVEVKWIEYQNMVNYLIQWIRHHVATMSERTFPNNPVELKALYNQYLQFKETEIPPKETEKSKIKRLYKLLEIWIEFGRIKLLQGYHPNDIEREWGKLIIAMLEREKALRPEVERLEMLQQIASRVQRDSIICEDKLILARNALQSDSKRLESGVQFQNEAEIAGYILECENLLRQHVIDVQILIDGRYYQADQLVQRVAKLRDEIVALRNECSSVYSKGLEPNSLQTLKLMQIRKPLLKSSLLDQNLTEEEVNMKFVQDLLNWVDEMQVQLDRTEWGSDLPSVESHLENHKNVHRAIEEFESSLKEAKSSEVYKILTLTFLSKNTSRNQERHLDTLHNFVTRATNELIWLNEKEEEEVAYDWSEKNTSIARKKDYHAELMRELDQKEENIKSVQEIAEQLLLENHPARLTIEAYRAAMQTQWSWILQLCQCVEQHIRENTAYFEFFNDAKGATDSLRNLKDAIQRKYSCDRSSSVHKLEDLIQESMEEKEALLQYKSTVASLMGRAKAVVQLKPRNPDCPLKTSIPIKAICDYRQIEVLVTAVPVCHGPVCVLLCSSTQQRRC</sequence>
<dbReference type="GO" id="GO:0005925">
    <property type="term" value="C:focal adhesion"/>
    <property type="evidence" value="ECO:0007669"/>
    <property type="project" value="TreeGrafter"/>
</dbReference>
<name>A0A8C0XMU6_CASCN</name>
<dbReference type="PANTHER" id="PTHR23169:SF24">
    <property type="entry name" value="DYSTONIN"/>
    <property type="match status" value="1"/>
</dbReference>
<evidence type="ECO:0000256" key="2">
    <source>
        <dbReference type="SAM" id="Coils"/>
    </source>
</evidence>
<dbReference type="Pfam" id="PF00307">
    <property type="entry name" value="CH"/>
    <property type="match status" value="1"/>
</dbReference>
<evidence type="ECO:0000259" key="3">
    <source>
        <dbReference type="PROSITE" id="PS50021"/>
    </source>
</evidence>
<dbReference type="PANTHER" id="PTHR23169">
    <property type="entry name" value="ENVOPLAKIN"/>
    <property type="match status" value="1"/>
</dbReference>
<dbReference type="Pfam" id="PF21020">
    <property type="entry name" value="Spectrin_4"/>
    <property type="match status" value="1"/>
</dbReference>
<feature type="coiled-coil region" evidence="2">
    <location>
        <begin position="487"/>
        <end position="521"/>
    </location>
</feature>
<keyword evidence="2" id="KW-0175">Coiled coil</keyword>
<dbReference type="GO" id="GO:0016020">
    <property type="term" value="C:membrane"/>
    <property type="evidence" value="ECO:0007669"/>
    <property type="project" value="TreeGrafter"/>
</dbReference>
<dbReference type="CDD" id="cd00176">
    <property type="entry name" value="SPEC"/>
    <property type="match status" value="1"/>
</dbReference>
<feature type="domain" description="Calponin-homology (CH)" evidence="3">
    <location>
        <begin position="1"/>
        <end position="105"/>
    </location>
</feature>
<dbReference type="FunFam" id="1.20.58.60:FF:000060">
    <property type="entry name" value="dystonin isoform X2"/>
    <property type="match status" value="1"/>
</dbReference>
<dbReference type="InterPro" id="IPR002017">
    <property type="entry name" value="Spectrin_repeat"/>
</dbReference>
<dbReference type="GO" id="GO:0005882">
    <property type="term" value="C:intermediate filament"/>
    <property type="evidence" value="ECO:0007669"/>
    <property type="project" value="TreeGrafter"/>
</dbReference>
<dbReference type="InterPro" id="IPR043197">
    <property type="entry name" value="Plakin"/>
</dbReference>
<dbReference type="SUPFAM" id="SSF46966">
    <property type="entry name" value="Spectrin repeat"/>
    <property type="match status" value="4"/>
</dbReference>
<dbReference type="Ensembl" id="ENSCCNT00000039319.1">
    <property type="protein sequence ID" value="ENSCCNP00000031272.1"/>
    <property type="gene ID" value="ENSCCNG00000029785.1"/>
</dbReference>
<dbReference type="FunFam" id="1.10.418.10:FF:000002">
    <property type="entry name" value="Microtubule-actin cross-linking factor 1"/>
    <property type="match status" value="1"/>
</dbReference>
<reference evidence="4" key="1">
    <citation type="submission" date="2023-09" db="UniProtKB">
        <authorList>
            <consortium name="Ensembl"/>
        </authorList>
    </citation>
    <scope>IDENTIFICATION</scope>
</reference>
<dbReference type="CDD" id="cd21239">
    <property type="entry name" value="CH_DYST_rpt2"/>
    <property type="match status" value="1"/>
</dbReference>
<dbReference type="GO" id="GO:0031581">
    <property type="term" value="P:hemidesmosome assembly"/>
    <property type="evidence" value="ECO:0007669"/>
    <property type="project" value="TreeGrafter"/>
</dbReference>
<dbReference type="GO" id="GO:0042060">
    <property type="term" value="P:wound healing"/>
    <property type="evidence" value="ECO:0007669"/>
    <property type="project" value="TreeGrafter"/>
</dbReference>
<dbReference type="SUPFAM" id="SSF47576">
    <property type="entry name" value="Calponin-homology domain, CH-domain"/>
    <property type="match status" value="1"/>
</dbReference>
<organism evidence="4">
    <name type="scientific">Castor canadensis</name>
    <name type="common">American beaver</name>
    <dbReference type="NCBI Taxonomy" id="51338"/>
    <lineage>
        <taxon>Eukaryota</taxon>
        <taxon>Metazoa</taxon>
        <taxon>Chordata</taxon>
        <taxon>Craniata</taxon>
        <taxon>Vertebrata</taxon>
        <taxon>Euteleostomi</taxon>
        <taxon>Mammalia</taxon>
        <taxon>Eutheria</taxon>
        <taxon>Euarchontoglires</taxon>
        <taxon>Glires</taxon>
        <taxon>Rodentia</taxon>
        <taxon>Castorimorpha</taxon>
        <taxon>Castoridae</taxon>
        <taxon>Castor</taxon>
    </lineage>
</organism>